<reference evidence="1" key="1">
    <citation type="submission" date="2020-02" db="EMBL/GenBank/DDBJ databases">
        <authorList>
            <person name="Meier V. D."/>
        </authorList>
    </citation>
    <scope>NUCLEOTIDE SEQUENCE</scope>
    <source>
        <strain evidence="1">AVDCRST_MAG73</strain>
    </source>
</reference>
<protein>
    <recommendedName>
        <fullName evidence="2">DUF3037 domain-containing protein</fullName>
    </recommendedName>
</protein>
<dbReference type="EMBL" id="CADCWE010000219">
    <property type="protein sequence ID" value="CAA9556334.1"/>
    <property type="molecule type" value="Genomic_DNA"/>
</dbReference>
<evidence type="ECO:0000313" key="1">
    <source>
        <dbReference type="EMBL" id="CAA9556334.1"/>
    </source>
</evidence>
<organism evidence="1">
    <name type="scientific">uncultured Thermomicrobiales bacterium</name>
    <dbReference type="NCBI Taxonomy" id="1645740"/>
    <lineage>
        <taxon>Bacteria</taxon>
        <taxon>Pseudomonadati</taxon>
        <taxon>Thermomicrobiota</taxon>
        <taxon>Thermomicrobia</taxon>
        <taxon>Thermomicrobiales</taxon>
        <taxon>environmental samples</taxon>
    </lineage>
</organism>
<dbReference type="Pfam" id="PF11236">
    <property type="entry name" value="DUF3037"/>
    <property type="match status" value="1"/>
</dbReference>
<dbReference type="AlphaFoldDB" id="A0A6J4UP38"/>
<dbReference type="InterPro" id="IPR021398">
    <property type="entry name" value="DUF3037"/>
</dbReference>
<proteinExistence type="predicted"/>
<evidence type="ECO:0008006" key="2">
    <source>
        <dbReference type="Google" id="ProtNLM"/>
    </source>
</evidence>
<gene>
    <name evidence="1" type="ORF">AVDCRST_MAG73-3315</name>
</gene>
<sequence length="144" mass="15312">MPGPAPLSPFEYAVVRVVPRPERGECLNAGVVLICRPKRFLAARVFLDPARLAAFAADPAFDHEGVGAHLALIPRIAAGDPGTGPIGRLSQTERFHWLVAPQSTMVQPSAVHTGLCVDPAAVLERLLATLVLPLIAADLDNGRR</sequence>
<accession>A0A6J4UP38</accession>
<name>A0A6J4UP38_9BACT</name>